<evidence type="ECO:0000256" key="4">
    <source>
        <dbReference type="ARBA" id="ARBA00022692"/>
    </source>
</evidence>
<dbReference type="PANTHER" id="PTHR40043:SF1">
    <property type="entry name" value="UPF0719 INNER MEMBRANE PROTEIN YJFL"/>
    <property type="match status" value="1"/>
</dbReference>
<keyword evidence="3" id="KW-1003">Cell membrane</keyword>
<proteinExistence type="inferred from homology"/>
<keyword evidence="9" id="KW-1185">Reference proteome</keyword>
<evidence type="ECO:0000256" key="1">
    <source>
        <dbReference type="ARBA" id="ARBA00004651"/>
    </source>
</evidence>
<evidence type="ECO:0000313" key="8">
    <source>
        <dbReference type="EMBL" id="AIC95230.1"/>
    </source>
</evidence>
<keyword evidence="4 7" id="KW-0812">Transmembrane</keyword>
<dbReference type="Proteomes" id="UP000027142">
    <property type="component" value="Chromosome"/>
</dbReference>
<dbReference type="eggNOG" id="COG3766">
    <property type="taxonomic scope" value="Bacteria"/>
</dbReference>
<dbReference type="RefSeq" id="WP_038481759.1">
    <property type="nucleotide sequence ID" value="NZ_CP003923.1"/>
</dbReference>
<evidence type="ECO:0000256" key="6">
    <source>
        <dbReference type="ARBA" id="ARBA00023136"/>
    </source>
</evidence>
<evidence type="ECO:0000256" key="5">
    <source>
        <dbReference type="ARBA" id="ARBA00022989"/>
    </source>
</evidence>
<comment type="similarity">
    <text evidence="2">Belongs to the UPF0719 family.</text>
</comment>
<reference evidence="8 9" key="1">
    <citation type="journal article" date="2014" name="Gene">
        <title>A comparative genomic analysis of the alkalitolerant soil bacterium Bacillus lehensis G1.</title>
        <authorList>
            <person name="Noor Y.M."/>
            <person name="Samsulrizal N.H."/>
            <person name="Jema'on N.A."/>
            <person name="Low K.O."/>
            <person name="Ramli A.N."/>
            <person name="Alias N.I."/>
            <person name="Damis S.I."/>
            <person name="Fuzi S.F."/>
            <person name="Isa M.N."/>
            <person name="Murad A.M."/>
            <person name="Raih M.F."/>
            <person name="Bakar F.D."/>
            <person name="Najimudin N."/>
            <person name="Mahadi N.M."/>
            <person name="Illias R.M."/>
        </authorList>
    </citation>
    <scope>NUCLEOTIDE SEQUENCE [LARGE SCALE GENOMIC DNA]</scope>
    <source>
        <strain evidence="8 9">G1</strain>
    </source>
</reference>
<feature type="transmembrane region" description="Helical" evidence="7">
    <location>
        <begin position="12"/>
        <end position="30"/>
    </location>
</feature>
<evidence type="ECO:0000256" key="3">
    <source>
        <dbReference type="ARBA" id="ARBA00022475"/>
    </source>
</evidence>
<evidence type="ECO:0000256" key="7">
    <source>
        <dbReference type="SAM" id="Phobius"/>
    </source>
</evidence>
<evidence type="ECO:0000256" key="2">
    <source>
        <dbReference type="ARBA" id="ARBA00005779"/>
    </source>
</evidence>
<dbReference type="InterPro" id="IPR007140">
    <property type="entry name" value="DUF350"/>
</dbReference>
<dbReference type="AlphaFoldDB" id="A0A060LZM7"/>
<feature type="transmembrane region" description="Helical" evidence="7">
    <location>
        <begin position="50"/>
        <end position="68"/>
    </location>
</feature>
<dbReference type="GO" id="GO:0005886">
    <property type="term" value="C:plasma membrane"/>
    <property type="evidence" value="ECO:0007669"/>
    <property type="project" value="UniProtKB-SubCell"/>
</dbReference>
<name>A0A060LZM7_9BACI</name>
<dbReference type="STRING" id="1246626.BleG1_2665"/>
<organism evidence="8 9">
    <name type="scientific">Shouchella lehensis G1</name>
    <dbReference type="NCBI Taxonomy" id="1246626"/>
    <lineage>
        <taxon>Bacteria</taxon>
        <taxon>Bacillati</taxon>
        <taxon>Bacillota</taxon>
        <taxon>Bacilli</taxon>
        <taxon>Bacillales</taxon>
        <taxon>Bacillaceae</taxon>
        <taxon>Shouchella</taxon>
    </lineage>
</organism>
<dbReference type="PANTHER" id="PTHR40043">
    <property type="entry name" value="UPF0719 INNER MEMBRANE PROTEIN YJFL"/>
    <property type="match status" value="1"/>
</dbReference>
<keyword evidence="6 7" id="KW-0472">Membrane</keyword>
<gene>
    <name evidence="8" type="ORF">BleG1_2665</name>
</gene>
<evidence type="ECO:0000313" key="9">
    <source>
        <dbReference type="Proteomes" id="UP000027142"/>
    </source>
</evidence>
<dbReference type="KEGG" id="ble:BleG1_2665"/>
<dbReference type="PATRIC" id="fig|1246626.3.peg.2657"/>
<dbReference type="Pfam" id="PF03994">
    <property type="entry name" value="DUF350"/>
    <property type="match status" value="1"/>
</dbReference>
<feature type="transmembrane region" description="Helical" evidence="7">
    <location>
        <begin position="115"/>
        <end position="134"/>
    </location>
</feature>
<feature type="transmembrane region" description="Helical" evidence="7">
    <location>
        <begin position="75"/>
        <end position="95"/>
    </location>
</feature>
<protein>
    <recommendedName>
        <fullName evidence="10">DUF350 domain-containing protein</fullName>
    </recommendedName>
</protein>
<dbReference type="EMBL" id="CP003923">
    <property type="protein sequence ID" value="AIC95230.1"/>
    <property type="molecule type" value="Genomic_DNA"/>
</dbReference>
<dbReference type="OrthoDB" id="2352756at2"/>
<accession>A0A060LZM7</accession>
<keyword evidence="5 7" id="KW-1133">Transmembrane helix</keyword>
<dbReference type="HOGENOM" id="CLU_122820_1_1_9"/>
<comment type="subcellular location">
    <subcellularLocation>
        <location evidence="1">Cell membrane</location>
        <topology evidence="1">Multi-pass membrane protein</topology>
    </subcellularLocation>
</comment>
<sequence length="136" mass="15114">MERLLSNEWIQTIANYSVTILMLIVFLAIFETVTKYNNWEEIKQGNVAVAMATGGKMFGVANIFANVIHQSESLLMMLMWGSFGFVLLLFSYFIFEFLTPGFNVDEEIGNDNRAVGLVSLLLSIGLSFVISAGIKG</sequence>
<evidence type="ECO:0008006" key="10">
    <source>
        <dbReference type="Google" id="ProtNLM"/>
    </source>
</evidence>